<proteinExistence type="predicted"/>
<dbReference type="Gene3D" id="2.80.10.50">
    <property type="match status" value="1"/>
</dbReference>
<dbReference type="PANTHER" id="PTHR11675">
    <property type="entry name" value="N-ACETYLGALACTOSAMINYLTRANSFERASE"/>
    <property type="match status" value="1"/>
</dbReference>
<evidence type="ECO:0000256" key="2">
    <source>
        <dbReference type="ARBA" id="ARBA00023157"/>
    </source>
</evidence>
<dbReference type="SUPFAM" id="SSF50370">
    <property type="entry name" value="Ricin B-like lectins"/>
    <property type="match status" value="1"/>
</dbReference>
<dbReference type="Ensembl" id="ENSSCAT00000007028.1">
    <property type="protein sequence ID" value="ENSSCAP00000006156.1"/>
    <property type="gene ID" value="ENSSCAG00000004822.1"/>
</dbReference>
<evidence type="ECO:0000256" key="1">
    <source>
        <dbReference type="ARBA" id="ARBA00022734"/>
    </source>
</evidence>
<dbReference type="InterPro" id="IPR035992">
    <property type="entry name" value="Ricin_B-like_lectins"/>
</dbReference>
<dbReference type="SMART" id="SM00458">
    <property type="entry name" value="RICIN"/>
    <property type="match status" value="1"/>
</dbReference>
<dbReference type="Pfam" id="PF00652">
    <property type="entry name" value="Ricin_B_lectin"/>
    <property type="match status" value="1"/>
</dbReference>
<evidence type="ECO:0000259" key="3">
    <source>
        <dbReference type="SMART" id="SM00458"/>
    </source>
</evidence>
<dbReference type="GO" id="GO:0004653">
    <property type="term" value="F:polypeptide N-acetylgalactosaminyltransferase activity"/>
    <property type="evidence" value="ECO:0007669"/>
    <property type="project" value="TreeGrafter"/>
</dbReference>
<sequence>MGSCVTIAGVVKVDCGDVSVRRALQWSWGSSGIFPKCLMGCSLPIAGVVKVDYGDVSVRKALRERLGCKPFSWYLENVYPDSQIPRRYYSLGEIRNVETNQCLDNMGRKENEKVGFFNCHGMGGNQVFSYTADKEIRTDDLCLDVSRLNGPVLMLKCHHLRGNQLWEYDAEYFGKWEYSFEVSLVQPLSQIPIPGIAPVAVPSLCASP</sequence>
<keyword evidence="5" id="KW-1185">Reference proteome</keyword>
<dbReference type="PROSITE" id="PS50231">
    <property type="entry name" value="RICIN_B_LECTIN"/>
    <property type="match status" value="1"/>
</dbReference>
<reference evidence="4" key="2">
    <citation type="submission" date="2025-09" db="UniProtKB">
        <authorList>
            <consortium name="Ensembl"/>
        </authorList>
    </citation>
    <scope>IDENTIFICATION</scope>
</reference>
<accession>A0A8C9MP57</accession>
<keyword evidence="1" id="KW-0430">Lectin</keyword>
<dbReference type="InterPro" id="IPR000772">
    <property type="entry name" value="Ricin_B_lectin"/>
</dbReference>
<keyword evidence="2" id="KW-1015">Disulfide bond</keyword>
<dbReference type="GO" id="GO:0030246">
    <property type="term" value="F:carbohydrate binding"/>
    <property type="evidence" value="ECO:0007669"/>
    <property type="project" value="UniProtKB-KW"/>
</dbReference>
<dbReference type="Gene3D" id="1.10.8.460">
    <property type="entry name" value="ppGaNTase-T1 linker domain-like"/>
    <property type="match status" value="1"/>
</dbReference>
<dbReference type="GO" id="GO:0006493">
    <property type="term" value="P:protein O-linked glycosylation"/>
    <property type="evidence" value="ECO:0007669"/>
    <property type="project" value="TreeGrafter"/>
</dbReference>
<protein>
    <recommendedName>
        <fullName evidence="3">Ricin B lectin domain-containing protein</fullName>
    </recommendedName>
</protein>
<dbReference type="GO" id="GO:0005794">
    <property type="term" value="C:Golgi apparatus"/>
    <property type="evidence" value="ECO:0007669"/>
    <property type="project" value="TreeGrafter"/>
</dbReference>
<organism evidence="4 5">
    <name type="scientific">Serinus canaria</name>
    <name type="common">Island canary</name>
    <name type="synonym">Fringilla canaria</name>
    <dbReference type="NCBI Taxonomy" id="9135"/>
    <lineage>
        <taxon>Eukaryota</taxon>
        <taxon>Metazoa</taxon>
        <taxon>Chordata</taxon>
        <taxon>Craniata</taxon>
        <taxon>Vertebrata</taxon>
        <taxon>Euteleostomi</taxon>
        <taxon>Archelosauria</taxon>
        <taxon>Archosauria</taxon>
        <taxon>Dinosauria</taxon>
        <taxon>Saurischia</taxon>
        <taxon>Theropoda</taxon>
        <taxon>Coelurosauria</taxon>
        <taxon>Aves</taxon>
        <taxon>Neognathae</taxon>
        <taxon>Neoaves</taxon>
        <taxon>Telluraves</taxon>
        <taxon>Australaves</taxon>
        <taxon>Passeriformes</taxon>
        <taxon>Passeroidea</taxon>
        <taxon>Fringillidae</taxon>
        <taxon>Carduelinae</taxon>
        <taxon>Serinus</taxon>
    </lineage>
</organism>
<reference evidence="4" key="1">
    <citation type="submission" date="2025-08" db="UniProtKB">
        <authorList>
            <consortium name="Ensembl"/>
        </authorList>
    </citation>
    <scope>IDENTIFICATION</scope>
</reference>
<name>A0A8C9MP57_SERCA</name>
<dbReference type="Proteomes" id="UP000694409">
    <property type="component" value="Unassembled WGS sequence"/>
</dbReference>
<dbReference type="GeneTree" id="ENSGT00940000158904"/>
<dbReference type="AlphaFoldDB" id="A0A8C9MP57"/>
<feature type="domain" description="Ricin B lectin" evidence="3">
    <location>
        <begin position="88"/>
        <end position="193"/>
    </location>
</feature>
<evidence type="ECO:0000313" key="5">
    <source>
        <dbReference type="Proteomes" id="UP000694409"/>
    </source>
</evidence>
<dbReference type="PANTHER" id="PTHR11675:SF47">
    <property type="entry name" value="POLYPEPTIDE N-ACETYLGALACTOSAMINYLTRANSFERASE 13"/>
    <property type="match status" value="1"/>
</dbReference>
<evidence type="ECO:0000313" key="4">
    <source>
        <dbReference type="Ensembl" id="ENSSCAP00000006156.1"/>
    </source>
</evidence>